<dbReference type="OrthoDB" id="273857at2"/>
<evidence type="ECO:0000313" key="1">
    <source>
        <dbReference type="EMBL" id="QEL15883.1"/>
    </source>
</evidence>
<dbReference type="KEGG" id="lrs:PX52LOC_02819"/>
<name>A0A5C1ACF7_9BACT</name>
<accession>A0A5C1ACF7</accession>
<evidence type="ECO:0000313" key="2">
    <source>
        <dbReference type="Proteomes" id="UP000324974"/>
    </source>
</evidence>
<reference evidence="2" key="1">
    <citation type="submission" date="2019-08" db="EMBL/GenBank/DDBJ databases">
        <title>Limnoglobus roseus gen. nov., sp. nov., a novel freshwater planctomycete with a giant genome from the family Gemmataceae.</title>
        <authorList>
            <person name="Kulichevskaya I.S."/>
            <person name="Naumoff D.G."/>
            <person name="Miroshnikov K."/>
            <person name="Ivanova A."/>
            <person name="Philippov D.A."/>
            <person name="Hakobyan A."/>
            <person name="Rijpstra I.C."/>
            <person name="Sinninghe Damste J.S."/>
            <person name="Liesack W."/>
            <person name="Dedysh S.N."/>
        </authorList>
    </citation>
    <scope>NUCLEOTIDE SEQUENCE [LARGE SCALE GENOMIC DNA]</scope>
    <source>
        <strain evidence="2">PX52</strain>
    </source>
</reference>
<dbReference type="AlphaFoldDB" id="A0A5C1ACF7"/>
<protein>
    <submittedName>
        <fullName evidence="1">Uncharacterized protein</fullName>
    </submittedName>
</protein>
<dbReference type="RefSeq" id="WP_149110655.1">
    <property type="nucleotide sequence ID" value="NZ_CP042425.1"/>
</dbReference>
<gene>
    <name evidence="1" type="ORF">PX52LOC_02819</name>
</gene>
<organism evidence="1 2">
    <name type="scientific">Limnoglobus roseus</name>
    <dbReference type="NCBI Taxonomy" id="2598579"/>
    <lineage>
        <taxon>Bacteria</taxon>
        <taxon>Pseudomonadati</taxon>
        <taxon>Planctomycetota</taxon>
        <taxon>Planctomycetia</taxon>
        <taxon>Gemmatales</taxon>
        <taxon>Gemmataceae</taxon>
        <taxon>Limnoglobus</taxon>
    </lineage>
</organism>
<sequence length="147" mass="16131">MTVLSTFGTLVRVTPWDDLQCQLGPDAAVELVADRTPFVFRVDGWLEDGHIRYGLHGPVVDGPERCRGLVCSILTRADGSDWRVESSSSANFKVGPGAVRRDHRYDFRHPEGTTLSGYPWVSRFGEVEVISNVPDAKSAASPDSATR</sequence>
<keyword evidence="2" id="KW-1185">Reference proteome</keyword>
<dbReference type="Proteomes" id="UP000324974">
    <property type="component" value="Chromosome"/>
</dbReference>
<proteinExistence type="predicted"/>
<dbReference type="EMBL" id="CP042425">
    <property type="protein sequence ID" value="QEL15883.1"/>
    <property type="molecule type" value="Genomic_DNA"/>
</dbReference>